<feature type="compositionally biased region" description="Gly residues" evidence="1">
    <location>
        <begin position="80"/>
        <end position="95"/>
    </location>
</feature>
<keyword evidence="3" id="KW-1185">Reference proteome</keyword>
<organism evidence="2 3">
    <name type="scientific">Stephania cephalantha</name>
    <dbReference type="NCBI Taxonomy" id="152367"/>
    <lineage>
        <taxon>Eukaryota</taxon>
        <taxon>Viridiplantae</taxon>
        <taxon>Streptophyta</taxon>
        <taxon>Embryophyta</taxon>
        <taxon>Tracheophyta</taxon>
        <taxon>Spermatophyta</taxon>
        <taxon>Magnoliopsida</taxon>
        <taxon>Ranunculales</taxon>
        <taxon>Menispermaceae</taxon>
        <taxon>Menispermoideae</taxon>
        <taxon>Cissampelideae</taxon>
        <taxon>Stephania</taxon>
    </lineage>
</organism>
<feature type="compositionally biased region" description="Basic and acidic residues" evidence="1">
    <location>
        <begin position="1"/>
        <end position="43"/>
    </location>
</feature>
<name>A0AAP0F154_9MAGN</name>
<dbReference type="Proteomes" id="UP001419268">
    <property type="component" value="Unassembled WGS sequence"/>
</dbReference>
<comment type="caution">
    <text evidence="2">The sequence shown here is derived from an EMBL/GenBank/DDBJ whole genome shotgun (WGS) entry which is preliminary data.</text>
</comment>
<proteinExistence type="predicted"/>
<dbReference type="AlphaFoldDB" id="A0AAP0F154"/>
<gene>
    <name evidence="2" type="ORF">Scep_023992</name>
</gene>
<protein>
    <submittedName>
        <fullName evidence="2">Uncharacterized protein</fullName>
    </submittedName>
</protein>
<reference evidence="2 3" key="1">
    <citation type="submission" date="2024-01" db="EMBL/GenBank/DDBJ databases">
        <title>Genome assemblies of Stephania.</title>
        <authorList>
            <person name="Yang L."/>
        </authorList>
    </citation>
    <scope>NUCLEOTIDE SEQUENCE [LARGE SCALE GENOMIC DNA]</scope>
    <source>
        <strain evidence="2">JXDWG</strain>
        <tissue evidence="2">Leaf</tissue>
    </source>
</reference>
<feature type="compositionally biased region" description="Basic and acidic residues" evidence="1">
    <location>
        <begin position="57"/>
        <end position="79"/>
    </location>
</feature>
<evidence type="ECO:0000256" key="1">
    <source>
        <dbReference type="SAM" id="MobiDB-lite"/>
    </source>
</evidence>
<feature type="region of interest" description="Disordered" evidence="1">
    <location>
        <begin position="1"/>
        <end position="115"/>
    </location>
</feature>
<evidence type="ECO:0000313" key="2">
    <source>
        <dbReference type="EMBL" id="KAK9100562.1"/>
    </source>
</evidence>
<dbReference type="EMBL" id="JBBNAG010000010">
    <property type="protein sequence ID" value="KAK9100562.1"/>
    <property type="molecule type" value="Genomic_DNA"/>
</dbReference>
<evidence type="ECO:0000313" key="3">
    <source>
        <dbReference type="Proteomes" id="UP001419268"/>
    </source>
</evidence>
<sequence length="253" mass="27983">MKKTNREGYSDKGEREREGEERSGREKERDGARSQQRLVDEWTSRGACEAAVGGGRQRREQPQRERAARVSSGREERDSGGGAGEAASNGSGGDRQGAAGRQRRRGSGSDRQRRCRDNYAAAATAWQRQRRLCGIDCGKVNGVEPLRGGALSNRSILDEGCESTSSTTRWIQMVLKAMGQVSRTRVSIGVVAARNRGHDLESHYSNEMCFIRAPLISLIRDILGTAMPYQMTESAWRCRDSATPTCGTRIRWS</sequence>
<accession>A0AAP0F154</accession>